<comment type="similarity">
    <text evidence="1">Belongs to the TonB-dependent receptor family.</text>
</comment>
<organism evidence="3 4">
    <name type="scientific">Sphingobacterium anhuiense</name>
    <dbReference type="NCBI Taxonomy" id="493780"/>
    <lineage>
        <taxon>Bacteria</taxon>
        <taxon>Pseudomonadati</taxon>
        <taxon>Bacteroidota</taxon>
        <taxon>Sphingobacteriia</taxon>
        <taxon>Sphingobacteriales</taxon>
        <taxon>Sphingobacteriaceae</taxon>
        <taxon>Sphingobacterium</taxon>
    </lineage>
</organism>
<dbReference type="PROSITE" id="PS52016">
    <property type="entry name" value="TONB_DEPENDENT_REC_3"/>
    <property type="match status" value="1"/>
</dbReference>
<reference evidence="4" key="1">
    <citation type="journal article" date="2019" name="Int. J. Syst. Evol. Microbiol.">
        <title>The Global Catalogue of Microorganisms (GCM) 10K type strain sequencing project: providing services to taxonomists for standard genome sequencing and annotation.</title>
        <authorList>
            <consortium name="The Broad Institute Genomics Platform"/>
            <consortium name="The Broad Institute Genome Sequencing Center for Infectious Disease"/>
            <person name="Wu L."/>
            <person name="Ma J."/>
        </authorList>
    </citation>
    <scope>NUCLEOTIDE SEQUENCE [LARGE SCALE GENOMIC DNA]</scope>
    <source>
        <strain evidence="4">KCTC 22209</strain>
    </source>
</reference>
<gene>
    <name evidence="3" type="ORF">ACFS6I_14115</name>
</gene>
<comment type="caution">
    <text evidence="3">The sequence shown here is derived from an EMBL/GenBank/DDBJ whole genome shotgun (WGS) entry which is preliminary data.</text>
</comment>
<keyword evidence="1" id="KW-1134">Transmembrane beta strand</keyword>
<dbReference type="NCBIfam" id="TIGR04057">
    <property type="entry name" value="SusC_RagA_signa"/>
    <property type="match status" value="1"/>
</dbReference>
<dbReference type="InterPro" id="IPR023996">
    <property type="entry name" value="TonB-dep_OMP_SusC/RagA"/>
</dbReference>
<dbReference type="InterPro" id="IPR008969">
    <property type="entry name" value="CarboxyPept-like_regulatory"/>
</dbReference>
<proteinExistence type="inferred from homology"/>
<feature type="domain" description="TonB-dependent receptor plug" evidence="2">
    <location>
        <begin position="116"/>
        <end position="225"/>
    </location>
</feature>
<evidence type="ECO:0000259" key="2">
    <source>
        <dbReference type="Pfam" id="PF07715"/>
    </source>
</evidence>
<dbReference type="InterPro" id="IPR012910">
    <property type="entry name" value="Plug_dom"/>
</dbReference>
<dbReference type="Pfam" id="PF13715">
    <property type="entry name" value="CarbopepD_reg_2"/>
    <property type="match status" value="1"/>
</dbReference>
<keyword evidence="4" id="KW-1185">Reference proteome</keyword>
<keyword evidence="1" id="KW-0812">Transmembrane</keyword>
<dbReference type="Gene3D" id="2.170.130.10">
    <property type="entry name" value="TonB-dependent receptor, plug domain"/>
    <property type="match status" value="1"/>
</dbReference>
<dbReference type="Gene3D" id="2.60.40.1120">
    <property type="entry name" value="Carboxypeptidase-like, regulatory domain"/>
    <property type="match status" value="1"/>
</dbReference>
<comment type="subcellular location">
    <subcellularLocation>
        <location evidence="1">Cell outer membrane</location>
        <topology evidence="1">Multi-pass membrane protein</topology>
    </subcellularLocation>
</comment>
<name>A0ABW5YZE5_9SPHI</name>
<dbReference type="InterPro" id="IPR039426">
    <property type="entry name" value="TonB-dep_rcpt-like"/>
</dbReference>
<keyword evidence="1" id="KW-0813">Transport</keyword>
<dbReference type="InterPro" id="IPR018247">
    <property type="entry name" value="EF_Hand_1_Ca_BS"/>
</dbReference>
<dbReference type="InterPro" id="IPR023997">
    <property type="entry name" value="TonB-dep_OMP_SusC/RagA_CS"/>
</dbReference>
<keyword evidence="1" id="KW-0472">Membrane</keyword>
<dbReference type="RefSeq" id="WP_380921557.1">
    <property type="nucleotide sequence ID" value="NZ_JBHUPE010000005.1"/>
</dbReference>
<sequence length="1056" mass="116846">MKRVLLLYFYILLVLKVFPQETLSISGTVKSDLNETLQGVTVSVIGQKVTVITNAQGAFTIKLTDPKLAKLRFSYVGFTTKEIAVGETTDFNIILEKSEATAMDEVTVVAFGKAKKTSITGSVVSIRAQDLKGPSSNLTTALAGKVPGIIAFQRSGEPGQDNANFFIRGVGTFGAGKQDPLIYIDGIESTPTDLARLNPDNIENFSVLKDAAATALYGSRGANGVLLLTTKNGELGKTKINFRLENRISGNTKSYKLADNITYMRLANEAVLTRDILGAPPYDPNKIENTAAGKDPLLYPNNDWMDLLIKDYTHNFAANLDVRGGNEKATYFVSFTYDENNGLLKEAKLNNFKSNVKTQAYSLLSNITINFTNTTKATISVRGVFDSNNSPRGGGARIFTLANSANPVAFPVLYDQSFLPYAQHPLFGSALTPNSTNTLYTNPFATSVSGFQQFNRSQLIPKIEIFQGLEKLTEGLSARVMAYTQRDADFTLARGYSPFYYQLRQIGGENILSLLNQTTPGQPQIGQPPTEYLTYEPGAKNVSTIIYGEGVLDYRRTFKDKHTIGGRVISTIRSSLNGNANSLQLSLPKRNLNLMAQTNYSFKDKYTAEFSFGYNGSERFSDRKRFGFFPAISGAWIISKEKFLADSRIINNLKLRASYGKIGNDQIGEDADRFFYLSEVSLNAGDKGYTFGENYGYFRPGISTSRYANSEISWEESKQSNIGIEATLFKDFDLTIEAYKQERSSILLTRTNIPTLVGLQAPARANIGKASSKGIDANISFTRYFGTDFWIKLMGNLTYATSNLIFNEQPIYPDGLTHLDRLNKPVNQIYGLIAERLFTDEVEVRNSPTQSFGLYGAGDIKYRDINGDGKISNLDIVPIGLPTVPEIIYGFGGSFGVKQFDFSFFFQGSGRSSFMINANSNRNDAGDVLGISPFVTVGGSQSGLLDVIAQNHWSEDNRDPYAFWPRLSSEVIQNNVQSSTWWLRRGDFLRLKQVELGYNFSERIAKRIGLSNLRLYGSALNLLTMSSFKIWDVEMAGNGLGYPLQRVYNFGIKVIL</sequence>
<evidence type="ECO:0000256" key="1">
    <source>
        <dbReference type="PROSITE-ProRule" id="PRU01360"/>
    </source>
</evidence>
<dbReference type="Proteomes" id="UP001597509">
    <property type="component" value="Unassembled WGS sequence"/>
</dbReference>
<evidence type="ECO:0000313" key="3">
    <source>
        <dbReference type="EMBL" id="MFD2905073.1"/>
    </source>
</evidence>
<keyword evidence="1" id="KW-0998">Cell outer membrane</keyword>
<dbReference type="Pfam" id="PF07715">
    <property type="entry name" value="Plug"/>
    <property type="match status" value="1"/>
</dbReference>
<protein>
    <submittedName>
        <fullName evidence="3">SusC/RagA family TonB-linked outer membrane protein</fullName>
    </submittedName>
</protein>
<dbReference type="SUPFAM" id="SSF56935">
    <property type="entry name" value="Porins"/>
    <property type="match status" value="1"/>
</dbReference>
<dbReference type="EMBL" id="JBHUPE010000005">
    <property type="protein sequence ID" value="MFD2905073.1"/>
    <property type="molecule type" value="Genomic_DNA"/>
</dbReference>
<dbReference type="InterPro" id="IPR037066">
    <property type="entry name" value="Plug_dom_sf"/>
</dbReference>
<dbReference type="SUPFAM" id="SSF49464">
    <property type="entry name" value="Carboxypeptidase regulatory domain-like"/>
    <property type="match status" value="1"/>
</dbReference>
<dbReference type="NCBIfam" id="TIGR04056">
    <property type="entry name" value="OMP_RagA_SusC"/>
    <property type="match status" value="1"/>
</dbReference>
<accession>A0ABW5YZE5</accession>
<evidence type="ECO:0000313" key="4">
    <source>
        <dbReference type="Proteomes" id="UP001597509"/>
    </source>
</evidence>
<dbReference type="PROSITE" id="PS00018">
    <property type="entry name" value="EF_HAND_1"/>
    <property type="match status" value="1"/>
</dbReference>